<evidence type="ECO:0000256" key="2">
    <source>
        <dbReference type="ARBA" id="ARBA00022448"/>
    </source>
</evidence>
<feature type="transmembrane region" description="Helical" evidence="9">
    <location>
        <begin position="72"/>
        <end position="94"/>
    </location>
</feature>
<feature type="transmembrane region" description="Helical" evidence="9">
    <location>
        <begin position="42"/>
        <end position="66"/>
    </location>
</feature>
<dbReference type="InterPro" id="IPR020846">
    <property type="entry name" value="MFS_dom"/>
</dbReference>
<feature type="transmembrane region" description="Helical" evidence="9">
    <location>
        <begin position="378"/>
        <end position="397"/>
    </location>
</feature>
<evidence type="ECO:0000256" key="9">
    <source>
        <dbReference type="SAM" id="Phobius"/>
    </source>
</evidence>
<protein>
    <submittedName>
        <fullName evidence="11">MFS transporter</fullName>
    </submittedName>
</protein>
<keyword evidence="7 9" id="KW-0472">Membrane</keyword>
<feature type="transmembrane region" description="Helical" evidence="9">
    <location>
        <begin position="130"/>
        <end position="157"/>
    </location>
</feature>
<accession>A0ABZ1BQV9</accession>
<keyword evidence="4" id="KW-0997">Cell inner membrane</keyword>
<feature type="transmembrane region" description="Helical" evidence="9">
    <location>
        <begin position="344"/>
        <end position="366"/>
    </location>
</feature>
<evidence type="ECO:0000256" key="4">
    <source>
        <dbReference type="ARBA" id="ARBA00022519"/>
    </source>
</evidence>
<gene>
    <name evidence="11" type="ORF">VLY81_03275</name>
</gene>
<dbReference type="PANTHER" id="PTHR23522:SF10">
    <property type="entry name" value="3-PHENYLPROPIONIC ACID TRANSPORTER-RELATED"/>
    <property type="match status" value="1"/>
</dbReference>
<feature type="transmembrane region" description="Helical" evidence="9">
    <location>
        <begin position="169"/>
        <end position="189"/>
    </location>
</feature>
<evidence type="ECO:0000259" key="10">
    <source>
        <dbReference type="PROSITE" id="PS50850"/>
    </source>
</evidence>
<dbReference type="SUPFAM" id="SSF103473">
    <property type="entry name" value="MFS general substrate transporter"/>
    <property type="match status" value="1"/>
</dbReference>
<feature type="transmembrane region" description="Helical" evidence="9">
    <location>
        <begin position="106"/>
        <end position="124"/>
    </location>
</feature>
<evidence type="ECO:0000256" key="3">
    <source>
        <dbReference type="ARBA" id="ARBA00022475"/>
    </source>
</evidence>
<dbReference type="Gene3D" id="1.20.1250.20">
    <property type="entry name" value="MFS general substrate transporter like domains"/>
    <property type="match status" value="2"/>
</dbReference>
<evidence type="ECO:0000256" key="8">
    <source>
        <dbReference type="SAM" id="MobiDB-lite"/>
    </source>
</evidence>
<keyword evidence="3" id="KW-1003">Cell membrane</keyword>
<dbReference type="Pfam" id="PF12832">
    <property type="entry name" value="MFS_1_like"/>
    <property type="match status" value="1"/>
</dbReference>
<name>A0ABZ1BQV9_9FIRM</name>
<dbReference type="PANTHER" id="PTHR23522">
    <property type="entry name" value="BLL5896 PROTEIN"/>
    <property type="match status" value="1"/>
</dbReference>
<organism evidence="11 12">
    <name type="scientific">Geochorda subterranea</name>
    <dbReference type="NCBI Taxonomy" id="3109564"/>
    <lineage>
        <taxon>Bacteria</taxon>
        <taxon>Bacillati</taxon>
        <taxon>Bacillota</taxon>
        <taxon>Limnochordia</taxon>
        <taxon>Limnochordales</taxon>
        <taxon>Geochordaceae</taxon>
        <taxon>Geochorda</taxon>
    </lineage>
</organism>
<proteinExistence type="predicted"/>
<feature type="transmembrane region" description="Helical" evidence="9">
    <location>
        <begin position="409"/>
        <end position="430"/>
    </location>
</feature>
<evidence type="ECO:0000313" key="12">
    <source>
        <dbReference type="Proteomes" id="UP001333102"/>
    </source>
</evidence>
<feature type="transmembrane region" description="Helical" evidence="9">
    <location>
        <begin position="320"/>
        <end position="338"/>
    </location>
</feature>
<feature type="domain" description="Major facilitator superfamily (MFS) profile" evidence="10">
    <location>
        <begin position="34"/>
        <end position="432"/>
    </location>
</feature>
<dbReference type="EMBL" id="CP141614">
    <property type="protein sequence ID" value="WRP15206.1"/>
    <property type="molecule type" value="Genomic_DNA"/>
</dbReference>
<evidence type="ECO:0000256" key="5">
    <source>
        <dbReference type="ARBA" id="ARBA00022692"/>
    </source>
</evidence>
<evidence type="ECO:0000256" key="6">
    <source>
        <dbReference type="ARBA" id="ARBA00022989"/>
    </source>
</evidence>
<feature type="transmembrane region" description="Helical" evidence="9">
    <location>
        <begin position="256"/>
        <end position="276"/>
    </location>
</feature>
<dbReference type="RefSeq" id="WP_324669599.1">
    <property type="nucleotide sequence ID" value="NZ_CP141614.1"/>
</dbReference>
<evidence type="ECO:0000256" key="7">
    <source>
        <dbReference type="ARBA" id="ARBA00023136"/>
    </source>
</evidence>
<dbReference type="PRINTS" id="PR01035">
    <property type="entry name" value="TCRTETA"/>
</dbReference>
<comment type="subcellular location">
    <subcellularLocation>
        <location evidence="1">Cell inner membrane</location>
        <topology evidence="1">Multi-pass membrane protein</topology>
    </subcellularLocation>
</comment>
<dbReference type="Proteomes" id="UP001333102">
    <property type="component" value="Chromosome"/>
</dbReference>
<evidence type="ECO:0000313" key="11">
    <source>
        <dbReference type="EMBL" id="WRP15206.1"/>
    </source>
</evidence>
<keyword evidence="6 9" id="KW-1133">Transmembrane helix</keyword>
<dbReference type="InterPro" id="IPR024989">
    <property type="entry name" value="MFS_assoc_dom"/>
</dbReference>
<feature type="transmembrane region" description="Helical" evidence="9">
    <location>
        <begin position="288"/>
        <end position="308"/>
    </location>
</feature>
<reference evidence="12" key="1">
    <citation type="submission" date="2023-12" db="EMBL/GenBank/DDBJ databases">
        <title>Novel isolates from deep terrestrial aquifers shed light on the physiology and ecology of the class Limnochordia.</title>
        <authorList>
            <person name="Karnachuk O.V."/>
            <person name="Lukina A.P."/>
            <person name="Avakyan M.R."/>
            <person name="Kadnikov V."/>
            <person name="Begmatov S."/>
            <person name="Beletsky A.V."/>
            <person name="Mardanov A.V."/>
            <person name="Ravin N.V."/>
        </authorList>
    </citation>
    <scope>NUCLEOTIDE SEQUENCE [LARGE SCALE GENOMIC DNA]</scope>
    <source>
        <strain evidence="12">LN</strain>
    </source>
</reference>
<evidence type="ECO:0000256" key="1">
    <source>
        <dbReference type="ARBA" id="ARBA00004429"/>
    </source>
</evidence>
<dbReference type="PROSITE" id="PS50850">
    <property type="entry name" value="MFS"/>
    <property type="match status" value="1"/>
</dbReference>
<feature type="region of interest" description="Disordered" evidence="8">
    <location>
        <begin position="1"/>
        <end position="20"/>
    </location>
</feature>
<dbReference type="InterPro" id="IPR001958">
    <property type="entry name" value="Tet-R_TetA/multi-R_MdtG-like"/>
</dbReference>
<sequence>MGAAVEPPARAGRAGRAGTPGPVGARIQHLVGADPARVRGFVLLWAATLGLMGAWGWTMPLVAIYLRDAGMSLGLIGTTQALTGLLTFLSQAPVGHLSDRAGRRRTPMVGAIAVTAILHGAIALTRHPLLLAAAVAIAGVATAAYITMMFASASGLARPEASGRAFSTYRVSGSIGWVLTSLSLGWMLGSIGARGAFVLSAMMHALVGIVLWRGLPELGGDHGVRGARGRGVDPAGGHPAALPGPADVLRMADVTLFLLGIALVTLAMQMGALYFPLYTRAELGASDALFGVLMALPASLEVPFMLWLGRASDRRGVHGLLVAGASVGAARWALVTLAPGPLHLLPLQALQAFAFSSMEVLGVSFVARRLDPAIRGTAVGLLVSFQGLGRIVAPLTGGMLGELWGLRTVFGLAGLASAAGAALFVASAAVRRGRTGRPADVPG</sequence>
<keyword evidence="2" id="KW-0813">Transport</keyword>
<dbReference type="InterPro" id="IPR036259">
    <property type="entry name" value="MFS_trans_sf"/>
</dbReference>
<keyword evidence="5 9" id="KW-0812">Transmembrane</keyword>
<keyword evidence="12" id="KW-1185">Reference proteome</keyword>